<evidence type="ECO:0000313" key="5">
    <source>
        <dbReference type="EMBL" id="MBB4859669.1"/>
    </source>
</evidence>
<keyword evidence="3" id="KW-0269">Exonuclease</keyword>
<dbReference type="Gene3D" id="3.30.420.10">
    <property type="entry name" value="Ribonuclease H-like superfamily/Ribonuclease H"/>
    <property type="match status" value="1"/>
</dbReference>
<dbReference type="GO" id="GO:0008408">
    <property type="term" value="F:3'-5' exonuclease activity"/>
    <property type="evidence" value="ECO:0007669"/>
    <property type="project" value="TreeGrafter"/>
</dbReference>
<name>A0A7W7NXP1_9SPHN</name>
<keyword evidence="1" id="KW-0540">Nuclease</keyword>
<dbReference type="InterPro" id="IPR036397">
    <property type="entry name" value="RNaseH_sf"/>
</dbReference>
<evidence type="ECO:0000256" key="1">
    <source>
        <dbReference type="ARBA" id="ARBA00022722"/>
    </source>
</evidence>
<dbReference type="Proteomes" id="UP000555448">
    <property type="component" value="Unassembled WGS sequence"/>
</dbReference>
<dbReference type="PANTHER" id="PTHR30231">
    <property type="entry name" value="DNA POLYMERASE III SUBUNIT EPSILON"/>
    <property type="match status" value="1"/>
</dbReference>
<dbReference type="CDD" id="cd06127">
    <property type="entry name" value="DEDDh"/>
    <property type="match status" value="1"/>
</dbReference>
<proteinExistence type="predicted"/>
<organism evidence="5 6">
    <name type="scientific">Novosphingobium chloroacetimidivorans</name>
    <dbReference type="NCBI Taxonomy" id="1428314"/>
    <lineage>
        <taxon>Bacteria</taxon>
        <taxon>Pseudomonadati</taxon>
        <taxon>Pseudomonadota</taxon>
        <taxon>Alphaproteobacteria</taxon>
        <taxon>Sphingomonadales</taxon>
        <taxon>Sphingomonadaceae</taxon>
        <taxon>Novosphingobium</taxon>
    </lineage>
</organism>
<protein>
    <submittedName>
        <fullName evidence="5">DNA polymerase III alpha subunit (Gram-positive type)</fullName>
    </submittedName>
</protein>
<accession>A0A7W7NXP1</accession>
<reference evidence="5 6" key="1">
    <citation type="submission" date="2020-08" db="EMBL/GenBank/DDBJ databases">
        <title>Functional genomics of gut bacteria from endangered species of beetles.</title>
        <authorList>
            <person name="Carlos-Shanley C."/>
        </authorList>
    </citation>
    <scope>NUCLEOTIDE SEQUENCE [LARGE SCALE GENOMIC DNA]</scope>
    <source>
        <strain evidence="5 6">S00245</strain>
    </source>
</reference>
<dbReference type="InterPro" id="IPR013520">
    <property type="entry name" value="Ribonucl_H"/>
</dbReference>
<dbReference type="GO" id="GO:0006259">
    <property type="term" value="P:DNA metabolic process"/>
    <property type="evidence" value="ECO:0007669"/>
    <property type="project" value="UniProtKB-ARBA"/>
</dbReference>
<sequence length="191" mass="21443">MYLVFDTETTGLPLWNDPSDDPRQPHIVDLACSLYDAVGVEIERYDVLINAGVEIPDEVVAIHGITTEMTQEQGVEPAEALDNFLAMVAKAVVIVGHNVSFDLRMKRILAARVLGEKWDCPKPSFCTMRKTTGIVKKLKAKPRFDTDWKWPTLGEATEHFFAEPHTDAHRARPDADASARIFFHLKERGLA</sequence>
<dbReference type="AlphaFoldDB" id="A0A7W7NXP1"/>
<dbReference type="EMBL" id="JACHLR010000013">
    <property type="protein sequence ID" value="MBB4859669.1"/>
    <property type="molecule type" value="Genomic_DNA"/>
</dbReference>
<keyword evidence="2" id="KW-0378">Hydrolase</keyword>
<dbReference type="SMART" id="SM00479">
    <property type="entry name" value="EXOIII"/>
    <property type="match status" value="1"/>
</dbReference>
<evidence type="ECO:0000313" key="6">
    <source>
        <dbReference type="Proteomes" id="UP000555448"/>
    </source>
</evidence>
<dbReference type="Pfam" id="PF00929">
    <property type="entry name" value="RNase_T"/>
    <property type="match status" value="1"/>
</dbReference>
<gene>
    <name evidence="5" type="ORF">HNO88_002998</name>
</gene>
<dbReference type="RefSeq" id="WP_184246998.1">
    <property type="nucleotide sequence ID" value="NZ_JACHLR010000013.1"/>
</dbReference>
<evidence type="ECO:0000256" key="3">
    <source>
        <dbReference type="ARBA" id="ARBA00022839"/>
    </source>
</evidence>
<dbReference type="GO" id="GO:0003676">
    <property type="term" value="F:nucleic acid binding"/>
    <property type="evidence" value="ECO:0007669"/>
    <property type="project" value="InterPro"/>
</dbReference>
<evidence type="ECO:0000256" key="2">
    <source>
        <dbReference type="ARBA" id="ARBA00022801"/>
    </source>
</evidence>
<dbReference type="SUPFAM" id="SSF53098">
    <property type="entry name" value="Ribonuclease H-like"/>
    <property type="match status" value="1"/>
</dbReference>
<dbReference type="InterPro" id="IPR012337">
    <property type="entry name" value="RNaseH-like_sf"/>
</dbReference>
<feature type="domain" description="Exonuclease" evidence="4">
    <location>
        <begin position="1"/>
        <end position="191"/>
    </location>
</feature>
<keyword evidence="6" id="KW-1185">Reference proteome</keyword>
<dbReference type="PANTHER" id="PTHR30231:SF4">
    <property type="entry name" value="PROTEIN NEN2"/>
    <property type="match status" value="1"/>
</dbReference>
<evidence type="ECO:0000259" key="4">
    <source>
        <dbReference type="SMART" id="SM00479"/>
    </source>
</evidence>
<comment type="caution">
    <text evidence="5">The sequence shown here is derived from an EMBL/GenBank/DDBJ whole genome shotgun (WGS) entry which is preliminary data.</text>
</comment>